<dbReference type="EC" id="2.7.11.1" evidence="1"/>
<reference evidence="11" key="1">
    <citation type="submission" date="2021-03" db="EMBL/GenBank/DDBJ databases">
        <authorList>
            <person name="Palmer J.M."/>
        </authorList>
    </citation>
    <scope>NUCLEOTIDE SEQUENCE</scope>
    <source>
        <strain evidence="11">ARV_011</strain>
    </source>
</reference>
<dbReference type="Gene3D" id="3.30.200.20">
    <property type="entry name" value="Phosphorylase Kinase, domain 1"/>
    <property type="match status" value="1"/>
</dbReference>
<dbReference type="GO" id="GO:0004674">
    <property type="term" value="F:protein serine/threonine kinase activity"/>
    <property type="evidence" value="ECO:0007669"/>
    <property type="project" value="UniProtKB-KW"/>
</dbReference>
<dbReference type="GeneID" id="66116277"/>
<keyword evidence="4" id="KW-0547">Nucleotide-binding</keyword>
<dbReference type="RefSeq" id="XP_043047186.1">
    <property type="nucleotide sequence ID" value="XM_043193650.1"/>
</dbReference>
<name>A0A9P8AGE4_9ASCO</name>
<comment type="catalytic activity">
    <reaction evidence="7">
        <text>L-threonyl-[protein] + ATP = O-phospho-L-threonyl-[protein] + ADP + H(+)</text>
        <dbReference type="Rhea" id="RHEA:46608"/>
        <dbReference type="Rhea" id="RHEA-COMP:11060"/>
        <dbReference type="Rhea" id="RHEA-COMP:11605"/>
        <dbReference type="ChEBI" id="CHEBI:15378"/>
        <dbReference type="ChEBI" id="CHEBI:30013"/>
        <dbReference type="ChEBI" id="CHEBI:30616"/>
        <dbReference type="ChEBI" id="CHEBI:61977"/>
        <dbReference type="ChEBI" id="CHEBI:456216"/>
        <dbReference type="EC" id="2.7.11.1"/>
    </reaction>
</comment>
<dbReference type="Proteomes" id="UP000790833">
    <property type="component" value="Unassembled WGS sequence"/>
</dbReference>
<feature type="region of interest" description="Disordered" evidence="9">
    <location>
        <begin position="541"/>
        <end position="570"/>
    </location>
</feature>
<sequence>MPLFRKKSDKKQLPTKSYGSTLSLTSNSTALRQLSEESASDDDDDDDNDDYDMSSTYTRTSYFSEYTTDTSDYHTHPVRASKCNGTSMGYLTALMYYCGLEAGGGNSTTDPTTTTVVTPQSDPSWDNVRELQRVMTVISPANLKLIPRLGPNTHHDTSVKNLLIINLPQVEFIKNLLPILKNILHKKKVPLLLLNDSTRSLYLRYGVFDLKLGKGSYGLIRLVRPCNNNNSTTINTKRRRKLYVVKEFIPRKDISIDSFVDKIISEFIIGKSMNYKHVNRCVDLMICVDNFKIMLVMDCTKGGDLFSYIKSFKQNDSDNSMLAVVQTNASCLTLAQVCCFIKQIAKGLLYMHDFGVAHCDIKLENILLDYVNTDQGDEDCNHPCNSSSKNNQGSIMLKLSDFGKSSVVRTFMDSDEQLYSGPPQGSEHFMAPEEFKPGLAYTLTSKDCWAMGILIALFFRILKKFKTGSVGVEAYMWSSVDGKGKNKDNNKYRDRRFQKYMETRQIANYDDETKEWLIQRPGTFKPIENLFDYTTTLLNDEGDEEDEDEDDNSTDKIKKSNRKNSHVRDSSDESSLLRKWIIYKLLDPNPDTRMTMAELLDTDWMVDVECCV</sequence>
<dbReference type="AlphaFoldDB" id="A0A9P8AGE4"/>
<evidence type="ECO:0000256" key="9">
    <source>
        <dbReference type="SAM" id="MobiDB-lite"/>
    </source>
</evidence>
<comment type="catalytic activity">
    <reaction evidence="8">
        <text>L-seryl-[protein] + ATP = O-phospho-L-seryl-[protein] + ADP + H(+)</text>
        <dbReference type="Rhea" id="RHEA:17989"/>
        <dbReference type="Rhea" id="RHEA-COMP:9863"/>
        <dbReference type="Rhea" id="RHEA-COMP:11604"/>
        <dbReference type="ChEBI" id="CHEBI:15378"/>
        <dbReference type="ChEBI" id="CHEBI:29999"/>
        <dbReference type="ChEBI" id="CHEBI:30616"/>
        <dbReference type="ChEBI" id="CHEBI:83421"/>
        <dbReference type="ChEBI" id="CHEBI:456216"/>
        <dbReference type="EC" id="2.7.11.1"/>
    </reaction>
</comment>
<feature type="compositionally biased region" description="Acidic residues" evidence="9">
    <location>
        <begin position="541"/>
        <end position="552"/>
    </location>
</feature>
<keyword evidence="5" id="KW-0418">Kinase</keyword>
<accession>A0A9P8AGE4</accession>
<dbReference type="InterPro" id="IPR008271">
    <property type="entry name" value="Ser/Thr_kinase_AS"/>
</dbReference>
<evidence type="ECO:0000256" key="8">
    <source>
        <dbReference type="ARBA" id="ARBA00048679"/>
    </source>
</evidence>
<dbReference type="OrthoDB" id="6513151at2759"/>
<dbReference type="GO" id="GO:0005829">
    <property type="term" value="C:cytosol"/>
    <property type="evidence" value="ECO:0007669"/>
    <property type="project" value="TreeGrafter"/>
</dbReference>
<evidence type="ECO:0000256" key="2">
    <source>
        <dbReference type="ARBA" id="ARBA00022527"/>
    </source>
</evidence>
<dbReference type="InterPro" id="IPR011009">
    <property type="entry name" value="Kinase-like_dom_sf"/>
</dbReference>
<keyword evidence="6" id="KW-0067">ATP-binding</keyword>
<evidence type="ECO:0000256" key="7">
    <source>
        <dbReference type="ARBA" id="ARBA00047899"/>
    </source>
</evidence>
<keyword evidence="3" id="KW-0808">Transferase</keyword>
<keyword evidence="12" id="KW-1185">Reference proteome</keyword>
<evidence type="ECO:0000256" key="6">
    <source>
        <dbReference type="ARBA" id="ARBA00022840"/>
    </source>
</evidence>
<dbReference type="SUPFAM" id="SSF56112">
    <property type="entry name" value="Protein kinase-like (PK-like)"/>
    <property type="match status" value="1"/>
</dbReference>
<feature type="region of interest" description="Disordered" evidence="9">
    <location>
        <begin position="1"/>
        <end position="53"/>
    </location>
</feature>
<comment type="caution">
    <text evidence="11">The sequence shown here is derived from an EMBL/GenBank/DDBJ whole genome shotgun (WGS) entry which is preliminary data.</text>
</comment>
<gene>
    <name evidence="11" type="ORF">KQ657_002903</name>
</gene>
<proteinExistence type="predicted"/>
<keyword evidence="2" id="KW-0723">Serine/threonine-protein kinase</keyword>
<evidence type="ECO:0000256" key="5">
    <source>
        <dbReference type="ARBA" id="ARBA00022777"/>
    </source>
</evidence>
<dbReference type="PANTHER" id="PTHR24343">
    <property type="entry name" value="SERINE/THREONINE KINASE"/>
    <property type="match status" value="1"/>
</dbReference>
<evidence type="ECO:0000256" key="1">
    <source>
        <dbReference type="ARBA" id="ARBA00012513"/>
    </source>
</evidence>
<dbReference type="PROSITE" id="PS00108">
    <property type="entry name" value="PROTEIN_KINASE_ST"/>
    <property type="match status" value="1"/>
</dbReference>
<feature type="compositionally biased region" description="Low complexity" evidence="9">
    <location>
        <begin position="20"/>
        <end position="31"/>
    </location>
</feature>
<protein>
    <recommendedName>
        <fullName evidence="1">non-specific serine/threonine protein kinase</fullName>
        <ecNumber evidence="1">2.7.11.1</ecNumber>
    </recommendedName>
</protein>
<dbReference type="PROSITE" id="PS50011">
    <property type="entry name" value="PROTEIN_KINASE_DOM"/>
    <property type="match status" value="1"/>
</dbReference>
<evidence type="ECO:0000256" key="3">
    <source>
        <dbReference type="ARBA" id="ARBA00022679"/>
    </source>
</evidence>
<dbReference type="GO" id="GO:0005524">
    <property type="term" value="F:ATP binding"/>
    <property type="evidence" value="ECO:0007669"/>
    <property type="project" value="UniProtKB-KW"/>
</dbReference>
<dbReference type="SMART" id="SM00220">
    <property type="entry name" value="S_TKc"/>
    <property type="match status" value="1"/>
</dbReference>
<evidence type="ECO:0000256" key="4">
    <source>
        <dbReference type="ARBA" id="ARBA00022741"/>
    </source>
</evidence>
<organism evidence="11 12">
    <name type="scientific">Scheffersomyces spartinae</name>
    <dbReference type="NCBI Taxonomy" id="45513"/>
    <lineage>
        <taxon>Eukaryota</taxon>
        <taxon>Fungi</taxon>
        <taxon>Dikarya</taxon>
        <taxon>Ascomycota</taxon>
        <taxon>Saccharomycotina</taxon>
        <taxon>Pichiomycetes</taxon>
        <taxon>Debaryomycetaceae</taxon>
        <taxon>Scheffersomyces</taxon>
    </lineage>
</organism>
<dbReference type="InterPro" id="IPR000719">
    <property type="entry name" value="Prot_kinase_dom"/>
</dbReference>
<dbReference type="Pfam" id="PF00069">
    <property type="entry name" value="Pkinase"/>
    <property type="match status" value="1"/>
</dbReference>
<evidence type="ECO:0000313" key="12">
    <source>
        <dbReference type="Proteomes" id="UP000790833"/>
    </source>
</evidence>
<dbReference type="EMBL" id="JAHMUF010000025">
    <property type="protein sequence ID" value="KAG7191634.1"/>
    <property type="molecule type" value="Genomic_DNA"/>
</dbReference>
<dbReference type="Gene3D" id="1.10.510.10">
    <property type="entry name" value="Transferase(Phosphotransferase) domain 1"/>
    <property type="match status" value="1"/>
</dbReference>
<feature type="domain" description="Protein kinase" evidence="10">
    <location>
        <begin position="206"/>
        <end position="605"/>
    </location>
</feature>
<evidence type="ECO:0000313" key="11">
    <source>
        <dbReference type="EMBL" id="KAG7191634.1"/>
    </source>
</evidence>
<evidence type="ECO:0000259" key="10">
    <source>
        <dbReference type="PROSITE" id="PS50011"/>
    </source>
</evidence>
<feature type="compositionally biased region" description="Acidic residues" evidence="9">
    <location>
        <begin position="38"/>
        <end position="52"/>
    </location>
</feature>
<dbReference type="PANTHER" id="PTHR24343:SF558">
    <property type="entry name" value="PROTEIN KINASE DOMAIN-CONTAINING PROTEIN"/>
    <property type="match status" value="1"/>
</dbReference>